<accession>A0A8T2BU85</accession>
<evidence type="ECO:0000313" key="2">
    <source>
        <dbReference type="Proteomes" id="UP000694251"/>
    </source>
</evidence>
<gene>
    <name evidence="1" type="ORF">ISN44_As07g014990</name>
</gene>
<proteinExistence type="predicted"/>
<dbReference type="AlphaFoldDB" id="A0A8T2BU85"/>
<reference evidence="1 2" key="1">
    <citation type="submission" date="2020-12" db="EMBL/GenBank/DDBJ databases">
        <title>Concerted genomic and epigenomic changes stabilize Arabidopsis allopolyploids.</title>
        <authorList>
            <person name="Chen Z."/>
        </authorList>
    </citation>
    <scope>NUCLEOTIDE SEQUENCE [LARGE SCALE GENOMIC DNA]</scope>
    <source>
        <strain evidence="1">As9502</strain>
        <tissue evidence="1">Leaf</tissue>
    </source>
</reference>
<name>A0A8T2BU85_ARASU</name>
<sequence>MAETRSQTPLKIVLTDETREILLSLLVKMKETYEDGFAQISEQLHAFRLSLRSRDRKEENPEDQICNDEELAEIEAETKSGGIEDRAVENEANSKVISAIVKEESIPQFLMVTEADSTCCL</sequence>
<protein>
    <submittedName>
        <fullName evidence="1">Uncharacterized protein</fullName>
    </submittedName>
</protein>
<dbReference type="Proteomes" id="UP000694251">
    <property type="component" value="Chromosome 7"/>
</dbReference>
<comment type="caution">
    <text evidence="1">The sequence shown here is derived from an EMBL/GenBank/DDBJ whole genome shotgun (WGS) entry which is preliminary data.</text>
</comment>
<organism evidence="1 2">
    <name type="scientific">Arabidopsis suecica</name>
    <name type="common">Swedish thale-cress</name>
    <name type="synonym">Cardaminopsis suecica</name>
    <dbReference type="NCBI Taxonomy" id="45249"/>
    <lineage>
        <taxon>Eukaryota</taxon>
        <taxon>Viridiplantae</taxon>
        <taxon>Streptophyta</taxon>
        <taxon>Embryophyta</taxon>
        <taxon>Tracheophyta</taxon>
        <taxon>Spermatophyta</taxon>
        <taxon>Magnoliopsida</taxon>
        <taxon>eudicotyledons</taxon>
        <taxon>Gunneridae</taxon>
        <taxon>Pentapetalae</taxon>
        <taxon>rosids</taxon>
        <taxon>malvids</taxon>
        <taxon>Brassicales</taxon>
        <taxon>Brassicaceae</taxon>
        <taxon>Camelineae</taxon>
        <taxon>Arabidopsis</taxon>
    </lineage>
</organism>
<dbReference type="EMBL" id="JAEFBJ010000007">
    <property type="protein sequence ID" value="KAG7589192.1"/>
    <property type="molecule type" value="Genomic_DNA"/>
</dbReference>
<evidence type="ECO:0000313" key="1">
    <source>
        <dbReference type="EMBL" id="KAG7589192.1"/>
    </source>
</evidence>
<keyword evidence="2" id="KW-1185">Reference proteome</keyword>